<feature type="region of interest" description="Disordered" evidence="1">
    <location>
        <begin position="123"/>
        <end position="166"/>
    </location>
</feature>
<comment type="caution">
    <text evidence="2">The sequence shown here is derived from an EMBL/GenBank/DDBJ whole genome shotgun (WGS) entry which is preliminary data.</text>
</comment>
<feature type="compositionally biased region" description="Basic and acidic residues" evidence="1">
    <location>
        <begin position="57"/>
        <end position="71"/>
    </location>
</feature>
<evidence type="ECO:0000313" key="2">
    <source>
        <dbReference type="EMBL" id="KAF5174984.1"/>
    </source>
</evidence>
<proteinExistence type="predicted"/>
<feature type="compositionally biased region" description="Basic and acidic residues" evidence="1">
    <location>
        <begin position="154"/>
        <end position="166"/>
    </location>
</feature>
<dbReference type="EMBL" id="JABWDY010044658">
    <property type="protein sequence ID" value="KAF5174984.1"/>
    <property type="molecule type" value="Genomic_DNA"/>
</dbReference>
<protein>
    <submittedName>
        <fullName evidence="2">Uncharacterized protein</fullName>
    </submittedName>
</protein>
<feature type="region of interest" description="Disordered" evidence="1">
    <location>
        <begin position="1"/>
        <end position="31"/>
    </location>
</feature>
<feature type="compositionally biased region" description="Basic and acidic residues" evidence="1">
    <location>
        <begin position="16"/>
        <end position="31"/>
    </location>
</feature>
<keyword evidence="3" id="KW-1185">Reference proteome</keyword>
<organism evidence="2 3">
    <name type="scientific">Thalictrum thalictroides</name>
    <name type="common">Rue-anemone</name>
    <name type="synonym">Anemone thalictroides</name>
    <dbReference type="NCBI Taxonomy" id="46969"/>
    <lineage>
        <taxon>Eukaryota</taxon>
        <taxon>Viridiplantae</taxon>
        <taxon>Streptophyta</taxon>
        <taxon>Embryophyta</taxon>
        <taxon>Tracheophyta</taxon>
        <taxon>Spermatophyta</taxon>
        <taxon>Magnoliopsida</taxon>
        <taxon>Ranunculales</taxon>
        <taxon>Ranunculaceae</taxon>
        <taxon>Thalictroideae</taxon>
        <taxon>Thalictrum</taxon>
    </lineage>
</organism>
<feature type="region of interest" description="Disordered" evidence="1">
    <location>
        <begin position="56"/>
        <end position="80"/>
    </location>
</feature>
<reference evidence="2 3" key="1">
    <citation type="submission" date="2020-06" db="EMBL/GenBank/DDBJ databases">
        <title>Transcriptomic and genomic resources for Thalictrum thalictroides and T. hernandezii: Facilitating candidate gene discovery in an emerging model plant lineage.</title>
        <authorList>
            <person name="Arias T."/>
            <person name="Riano-Pachon D.M."/>
            <person name="Di Stilio V.S."/>
        </authorList>
    </citation>
    <scope>NUCLEOTIDE SEQUENCE [LARGE SCALE GENOMIC DNA]</scope>
    <source>
        <strain evidence="3">cv. WT478/WT964</strain>
        <tissue evidence="2">Leaves</tissue>
    </source>
</reference>
<name>A0A7J6UQY6_THATH</name>
<evidence type="ECO:0000313" key="3">
    <source>
        <dbReference type="Proteomes" id="UP000554482"/>
    </source>
</evidence>
<feature type="non-terminal residue" evidence="2">
    <location>
        <position position="166"/>
    </location>
</feature>
<feature type="compositionally biased region" description="Acidic residues" evidence="1">
    <location>
        <begin position="144"/>
        <end position="153"/>
    </location>
</feature>
<accession>A0A7J6UQY6</accession>
<sequence length="166" mass="18505">MEENLDEDNAVVKATDGIKVHNNHTHEEDPSHIEMAIETQLAEVNTEVTEVLGGMKSTEEETTEAHHEHRGNINLPPPSSTQIISLTFAEQGNTQNRNLGKDIAEEYVNTEMGNLEEELAQVSPLAIEAPPFNPSRLLTHGDQSEEEQSEDEDNHSQEEENPFKAL</sequence>
<gene>
    <name evidence="2" type="ORF">FRX31_035429</name>
</gene>
<dbReference type="Proteomes" id="UP000554482">
    <property type="component" value="Unassembled WGS sequence"/>
</dbReference>
<evidence type="ECO:0000256" key="1">
    <source>
        <dbReference type="SAM" id="MobiDB-lite"/>
    </source>
</evidence>
<dbReference type="AlphaFoldDB" id="A0A7J6UQY6"/>